<accession>A0ABS2KJB5</accession>
<evidence type="ECO:0000313" key="1">
    <source>
        <dbReference type="EMBL" id="MBM7131259.1"/>
    </source>
</evidence>
<gene>
    <name evidence="1" type="ORF">ISS99_17160</name>
</gene>
<dbReference type="Proteomes" id="UP001430193">
    <property type="component" value="Unassembled WGS sequence"/>
</dbReference>
<dbReference type="PROSITE" id="PS51257">
    <property type="entry name" value="PROKAR_LIPOPROTEIN"/>
    <property type="match status" value="1"/>
</dbReference>
<reference evidence="1" key="1">
    <citation type="submission" date="2020-10" db="EMBL/GenBank/DDBJ databases">
        <title>Phylogeny of dyella-like bacteria.</title>
        <authorList>
            <person name="Fu J."/>
        </authorList>
    </citation>
    <scope>NUCLEOTIDE SEQUENCE</scope>
    <source>
        <strain evidence="1">DHON07</strain>
    </source>
</reference>
<protein>
    <recommendedName>
        <fullName evidence="3">Lipoprotein</fullName>
    </recommendedName>
</protein>
<dbReference type="RefSeq" id="WP_204632850.1">
    <property type="nucleotide sequence ID" value="NZ_BSOC01000005.1"/>
</dbReference>
<organism evidence="1 2">
    <name type="scientific">Dyella mobilis</name>
    <dbReference type="NCBI Taxonomy" id="1849582"/>
    <lineage>
        <taxon>Bacteria</taxon>
        <taxon>Pseudomonadati</taxon>
        <taxon>Pseudomonadota</taxon>
        <taxon>Gammaproteobacteria</taxon>
        <taxon>Lysobacterales</taxon>
        <taxon>Rhodanobacteraceae</taxon>
        <taxon>Dyella</taxon>
    </lineage>
</organism>
<sequence length="169" mass="17768">MKLVNVVGIVASCLLLSSCLPPVYQSLPEGSDTAAVFLSNSSSYSSVGQIYDHSETCSGRKWVYGGIAGAPKWINVKGGEPVTISISVGTGAQLSGSNIVNHLCTGMATFTPSSGRRYIANVVTRDGIQQCGLVVDEVSQDGQVVGRVGVTQRIFKLAETEHSSWCKAL</sequence>
<evidence type="ECO:0008006" key="3">
    <source>
        <dbReference type="Google" id="ProtNLM"/>
    </source>
</evidence>
<dbReference type="EMBL" id="JADIKF010000040">
    <property type="protein sequence ID" value="MBM7131259.1"/>
    <property type="molecule type" value="Genomic_DNA"/>
</dbReference>
<evidence type="ECO:0000313" key="2">
    <source>
        <dbReference type="Proteomes" id="UP001430193"/>
    </source>
</evidence>
<name>A0ABS2KJB5_9GAMM</name>
<comment type="caution">
    <text evidence="1">The sequence shown here is derived from an EMBL/GenBank/DDBJ whole genome shotgun (WGS) entry which is preliminary data.</text>
</comment>
<proteinExistence type="predicted"/>
<keyword evidence="2" id="KW-1185">Reference proteome</keyword>